<comment type="caution">
    <text evidence="3">The sequence shown here is derived from an EMBL/GenBank/DDBJ whole genome shotgun (WGS) entry which is preliminary data.</text>
</comment>
<feature type="region of interest" description="Disordered" evidence="1">
    <location>
        <begin position="567"/>
        <end position="658"/>
    </location>
</feature>
<feature type="compositionally biased region" description="Gly residues" evidence="1">
    <location>
        <begin position="171"/>
        <end position="180"/>
    </location>
</feature>
<dbReference type="Proteomes" id="UP000747399">
    <property type="component" value="Unassembled WGS sequence"/>
</dbReference>
<dbReference type="SUPFAM" id="SSF50249">
    <property type="entry name" value="Nucleic acid-binding proteins"/>
    <property type="match status" value="1"/>
</dbReference>
<gene>
    <name evidence="3" type="ORF">Vafri_12014</name>
</gene>
<sequence>MVRLHELGLGDTFEDLLVEVWQLEGVDPASKPRDPIYSAMVRDPSGYCRLIYRANNNCKPSNVKRGKFYRISGKVSSYRGRMQIQIGSSWGRVEKVNGEEFVCTLPYSPATDLSAMERWYGALVVHASCGAGHDVKLGESIPSLRAYVLPATRQQEQQQQHRQQPQRHVSGGSGGSGGGAVVGLLPMPPTPVPCTTAAYVETERGAAHRALRDVLRVAPDVVRILPLPPVLHVQPASGAGGNAGTPAVFHIFAAVLQSSDEDLKYVFGEPRGGGWVDLHQVAHANSGRVPVAWHTALSRLVEMTRLAHDAGLVDLHLPQGSDVAAEAAAVAPQETPPRVPAAAEVAAVAPVAADRVSPPPLSPPTAPEKRLLPVTLLSGFLGAGKTTLLRHILTNREPNMRCAVIVNDMAELNIDAALVAHGTIATAAAGGGAAAVAAAPERLVQLQNGCICCTLRGDLVQQISEIAADGRFDYCVVESTGIGEPMQVAETFEFPLDGSDPAAALALEAAAAAIVHSSGDVNDADGAATPLSAPRRLADVARLDTCVTVVDAANLLDNLHSLETLKDRQGSEKVHMHGGGRRDRAKGRDGDAAAGSSGGGAAATTPTGRPSGGHSREGSCQGDDECDTAHQQGHHSHGHGSHGHHGHGHGNDGDEEDEELERNVADLLLDQLEFADVILLNKVDTVASNQLPRLMALVAAINPSARLLPTTRSEVPLYEVLNTGRFSLERAREGAGWLKAIREGTDLVPETAEYGITSFVWRSRRPFHPARLHAFMEEYFVLQQPDWSLADGGDGTSGGSGARATLDTGPPPPAAAGACSGGAAVSAAASTVVLGDEVAAAAAKARDAAAVLAGVFAGFNGGAGVGACSTAVAGPDFSLDATLQVAAG</sequence>
<organism evidence="3 4">
    <name type="scientific">Volvox africanus</name>
    <dbReference type="NCBI Taxonomy" id="51714"/>
    <lineage>
        <taxon>Eukaryota</taxon>
        <taxon>Viridiplantae</taxon>
        <taxon>Chlorophyta</taxon>
        <taxon>core chlorophytes</taxon>
        <taxon>Chlorophyceae</taxon>
        <taxon>CS clade</taxon>
        <taxon>Chlamydomonadales</taxon>
        <taxon>Volvocaceae</taxon>
        <taxon>Volvox</taxon>
    </lineage>
</organism>
<dbReference type="Pfam" id="PF02492">
    <property type="entry name" value="cobW"/>
    <property type="match status" value="2"/>
</dbReference>
<dbReference type="CDD" id="cd03112">
    <property type="entry name" value="CobW-like"/>
    <property type="match status" value="1"/>
</dbReference>
<dbReference type="PANTHER" id="PTHR43603:SF1">
    <property type="entry name" value="ZINC-REGULATED GTPASE METALLOPROTEIN ACTIVATOR 1"/>
    <property type="match status" value="1"/>
</dbReference>
<reference evidence="3" key="1">
    <citation type="journal article" date="2021" name="Proc. Natl. Acad. Sci. U.S.A.">
        <title>Three genomes in the algal genus Volvox reveal the fate of a haploid sex-determining region after a transition to homothallism.</title>
        <authorList>
            <person name="Yamamoto K."/>
            <person name="Hamaji T."/>
            <person name="Kawai-Toyooka H."/>
            <person name="Matsuzaki R."/>
            <person name="Takahashi F."/>
            <person name="Nishimura Y."/>
            <person name="Kawachi M."/>
            <person name="Noguchi H."/>
            <person name="Minakuchi Y."/>
            <person name="Umen J.G."/>
            <person name="Toyoda A."/>
            <person name="Nozaki H."/>
        </authorList>
    </citation>
    <scope>NUCLEOTIDE SEQUENCE</scope>
    <source>
        <strain evidence="3">NIES-3780</strain>
    </source>
</reference>
<dbReference type="PANTHER" id="PTHR43603">
    <property type="entry name" value="COBW DOMAIN-CONTAINING PROTEIN DDB_G0274527"/>
    <property type="match status" value="1"/>
</dbReference>
<feature type="compositionally biased region" description="Low complexity" evidence="1">
    <location>
        <begin position="602"/>
        <end position="613"/>
    </location>
</feature>
<evidence type="ECO:0000313" key="4">
    <source>
        <dbReference type="Proteomes" id="UP000747399"/>
    </source>
</evidence>
<proteinExistence type="predicted"/>
<feature type="region of interest" description="Disordered" evidence="1">
    <location>
        <begin position="152"/>
        <end position="180"/>
    </location>
</feature>
<feature type="domain" description="CobW/HypB/UreG nucleotide-binding" evidence="2">
    <location>
        <begin position="373"/>
        <end position="493"/>
    </location>
</feature>
<protein>
    <recommendedName>
        <fullName evidence="2">CobW/HypB/UreG nucleotide-binding domain-containing protein</fullName>
    </recommendedName>
</protein>
<dbReference type="Gene3D" id="2.40.50.140">
    <property type="entry name" value="Nucleic acid-binding proteins"/>
    <property type="match status" value="1"/>
</dbReference>
<keyword evidence="4" id="KW-1185">Reference proteome</keyword>
<feature type="compositionally biased region" description="Basic residues" evidence="1">
    <location>
        <begin position="632"/>
        <end position="648"/>
    </location>
</feature>
<feature type="compositionally biased region" description="Basic and acidic residues" evidence="1">
    <location>
        <begin position="567"/>
        <end position="591"/>
    </location>
</feature>
<dbReference type="Gene3D" id="3.40.50.300">
    <property type="entry name" value="P-loop containing nucleotide triphosphate hydrolases"/>
    <property type="match status" value="2"/>
</dbReference>
<name>A0A8J4B9D7_9CHLO</name>
<dbReference type="InterPro" id="IPR051927">
    <property type="entry name" value="Zn_Chap_cDPG_Synth"/>
</dbReference>
<evidence type="ECO:0000259" key="2">
    <source>
        <dbReference type="Pfam" id="PF02492"/>
    </source>
</evidence>
<accession>A0A8J4B9D7</accession>
<evidence type="ECO:0000256" key="1">
    <source>
        <dbReference type="SAM" id="MobiDB-lite"/>
    </source>
</evidence>
<dbReference type="InterPro" id="IPR012340">
    <property type="entry name" value="NA-bd_OB-fold"/>
</dbReference>
<feature type="domain" description="CobW/HypB/UreG nucleotide-binding" evidence="2">
    <location>
        <begin position="660"/>
        <end position="707"/>
    </location>
</feature>
<feature type="non-terminal residue" evidence="3">
    <location>
        <position position="888"/>
    </location>
</feature>
<dbReference type="EMBL" id="BNCO01000025">
    <property type="protein sequence ID" value="GIL56705.1"/>
    <property type="molecule type" value="Genomic_DNA"/>
</dbReference>
<dbReference type="AlphaFoldDB" id="A0A8J4B9D7"/>
<evidence type="ECO:0000313" key="3">
    <source>
        <dbReference type="EMBL" id="GIL56705.1"/>
    </source>
</evidence>
<dbReference type="InterPro" id="IPR003495">
    <property type="entry name" value="CobW/HypB/UreG_nucleotide-bd"/>
</dbReference>
<feature type="compositionally biased region" description="Low complexity" evidence="1">
    <location>
        <begin position="153"/>
        <end position="170"/>
    </location>
</feature>
<dbReference type="SUPFAM" id="SSF52540">
    <property type="entry name" value="P-loop containing nucleoside triphosphate hydrolases"/>
    <property type="match status" value="1"/>
</dbReference>
<dbReference type="InterPro" id="IPR027417">
    <property type="entry name" value="P-loop_NTPase"/>
</dbReference>